<dbReference type="AlphaFoldDB" id="A0A511Z9N6"/>
<organism evidence="3 4">
    <name type="scientific">Sporosarcina luteola</name>
    <dbReference type="NCBI Taxonomy" id="582850"/>
    <lineage>
        <taxon>Bacteria</taxon>
        <taxon>Bacillati</taxon>
        <taxon>Bacillota</taxon>
        <taxon>Bacilli</taxon>
        <taxon>Bacillales</taxon>
        <taxon>Caryophanaceae</taxon>
        <taxon>Sporosarcina</taxon>
    </lineage>
</organism>
<dbReference type="RefSeq" id="WP_147058778.1">
    <property type="nucleotide sequence ID" value="NZ_BJYL01000033.1"/>
</dbReference>
<feature type="domain" description="Bacterial Ig-like" evidence="2">
    <location>
        <begin position="38"/>
        <end position="146"/>
    </location>
</feature>
<comment type="caution">
    <text evidence="3">The sequence shown here is derived from an EMBL/GenBank/DDBJ whole genome shotgun (WGS) entry which is preliminary data.</text>
</comment>
<protein>
    <recommendedName>
        <fullName evidence="2">Bacterial Ig-like domain-containing protein</fullName>
    </recommendedName>
</protein>
<evidence type="ECO:0000313" key="3">
    <source>
        <dbReference type="EMBL" id="GEN84169.1"/>
    </source>
</evidence>
<dbReference type="Proteomes" id="UP000321901">
    <property type="component" value="Unassembled WGS sequence"/>
</dbReference>
<evidence type="ECO:0000259" key="2">
    <source>
        <dbReference type="Pfam" id="PF20251"/>
    </source>
</evidence>
<keyword evidence="1" id="KW-0732">Signal</keyword>
<feature type="chain" id="PRO_5021786046" description="Bacterial Ig-like domain-containing protein" evidence="1">
    <location>
        <begin position="18"/>
        <end position="157"/>
    </location>
</feature>
<dbReference type="EMBL" id="BJYL01000033">
    <property type="protein sequence ID" value="GEN84169.1"/>
    <property type="molecule type" value="Genomic_DNA"/>
</dbReference>
<name>A0A511Z9N6_9BACL</name>
<dbReference type="OrthoDB" id="2389505at2"/>
<sequence length="157" mass="17611">MKRIVFMVFALLLVACTKEPTVPILPDPAPGQVMPSSEEGLSLELVEDTFEKSPVTIRTIIRNDSGQTYRLGEFYHIEMKIDGQWHVVTYSDAVFLKNPSFRDFGNTLKDGETGEQTFSVETLGITLIQGDYRLVKTFLSSGEPYHEVSVAAPFFVE</sequence>
<dbReference type="Pfam" id="PF20251">
    <property type="entry name" value="Big_14"/>
    <property type="match status" value="1"/>
</dbReference>
<keyword evidence="4" id="KW-1185">Reference proteome</keyword>
<dbReference type="InterPro" id="IPR046878">
    <property type="entry name" value="Big_14"/>
</dbReference>
<proteinExistence type="predicted"/>
<evidence type="ECO:0000313" key="4">
    <source>
        <dbReference type="Proteomes" id="UP000321901"/>
    </source>
</evidence>
<dbReference type="PROSITE" id="PS51257">
    <property type="entry name" value="PROKAR_LIPOPROTEIN"/>
    <property type="match status" value="1"/>
</dbReference>
<evidence type="ECO:0000256" key="1">
    <source>
        <dbReference type="SAM" id="SignalP"/>
    </source>
</evidence>
<feature type="signal peptide" evidence="1">
    <location>
        <begin position="1"/>
        <end position="17"/>
    </location>
</feature>
<accession>A0A511Z9N6</accession>
<gene>
    <name evidence="3" type="ORF">SLU01_24810</name>
</gene>
<reference evidence="3 4" key="1">
    <citation type="submission" date="2019-07" db="EMBL/GenBank/DDBJ databases">
        <title>Whole genome shotgun sequence of Sporosarcina luteola NBRC 105378.</title>
        <authorList>
            <person name="Hosoyama A."/>
            <person name="Uohara A."/>
            <person name="Ohji S."/>
            <person name="Ichikawa N."/>
        </authorList>
    </citation>
    <scope>NUCLEOTIDE SEQUENCE [LARGE SCALE GENOMIC DNA]</scope>
    <source>
        <strain evidence="3 4">NBRC 105378</strain>
    </source>
</reference>